<proteinExistence type="inferred from homology"/>
<sequence>MLITWVYLLVKDKLLVWWRHRGSKAAKRCPRSGTWRVGKGDVKQGVAIVTGASSGLGLATTRELAKEGFHVVLACRSVGSGEKAAASIRASFPKASLQVSVLDLCLYKSILAFADSVEALVGNGTEHGPLRLLVNNAGVFTLTQRWTDDRIDRMIASNYLGHFILTNRLLPLLQKAAPNARVVNVGSWTHRAANFVPVRRQLLASGFDGAFRLGGPQFYTPAYSYQASKLCIIAHALALHKRCYQEAKESRRVSVNVADPGFIYSALLREVPGWLHVPAVWIYAILRLMHPARVGAQTVLDAALADPTVSGQYFFGGQGRTLEPSKVLASTGIVEDVWRESCAIQTDLRLQHGGPHIAVPGAS</sequence>
<gene>
    <name evidence="3" type="ORF">KFL_006830050</name>
</gene>
<evidence type="ECO:0000256" key="2">
    <source>
        <dbReference type="ARBA" id="ARBA00023002"/>
    </source>
</evidence>
<evidence type="ECO:0000313" key="3">
    <source>
        <dbReference type="EMBL" id="GAQ90777.1"/>
    </source>
</evidence>
<name>A0A1Y1IQ77_KLENI</name>
<reference evidence="3 4" key="1">
    <citation type="journal article" date="2014" name="Nat. Commun.">
        <title>Klebsormidium flaccidum genome reveals primary factors for plant terrestrial adaptation.</title>
        <authorList>
            <person name="Hori K."/>
            <person name="Maruyama F."/>
            <person name="Fujisawa T."/>
            <person name="Togashi T."/>
            <person name="Yamamoto N."/>
            <person name="Seo M."/>
            <person name="Sato S."/>
            <person name="Yamada T."/>
            <person name="Mori H."/>
            <person name="Tajima N."/>
            <person name="Moriyama T."/>
            <person name="Ikeuchi M."/>
            <person name="Watanabe M."/>
            <person name="Wada H."/>
            <person name="Kobayashi K."/>
            <person name="Saito M."/>
            <person name="Masuda T."/>
            <person name="Sasaki-Sekimoto Y."/>
            <person name="Mashiguchi K."/>
            <person name="Awai K."/>
            <person name="Shimojima M."/>
            <person name="Masuda S."/>
            <person name="Iwai M."/>
            <person name="Nobusawa T."/>
            <person name="Narise T."/>
            <person name="Kondo S."/>
            <person name="Saito H."/>
            <person name="Sato R."/>
            <person name="Murakawa M."/>
            <person name="Ihara Y."/>
            <person name="Oshima-Yamada Y."/>
            <person name="Ohtaka K."/>
            <person name="Satoh M."/>
            <person name="Sonobe K."/>
            <person name="Ishii M."/>
            <person name="Ohtani R."/>
            <person name="Kanamori-Sato M."/>
            <person name="Honoki R."/>
            <person name="Miyazaki D."/>
            <person name="Mochizuki H."/>
            <person name="Umetsu J."/>
            <person name="Higashi K."/>
            <person name="Shibata D."/>
            <person name="Kamiya Y."/>
            <person name="Sato N."/>
            <person name="Nakamura Y."/>
            <person name="Tabata S."/>
            <person name="Ida S."/>
            <person name="Kurokawa K."/>
            <person name="Ohta H."/>
        </authorList>
    </citation>
    <scope>NUCLEOTIDE SEQUENCE [LARGE SCALE GENOMIC DNA]</scope>
    <source>
        <strain evidence="3 4">NIES-2285</strain>
    </source>
</reference>
<dbReference type="Pfam" id="PF00106">
    <property type="entry name" value="adh_short"/>
    <property type="match status" value="1"/>
</dbReference>
<evidence type="ECO:0000313" key="4">
    <source>
        <dbReference type="Proteomes" id="UP000054558"/>
    </source>
</evidence>
<dbReference type="PRINTS" id="PR00081">
    <property type="entry name" value="GDHRDH"/>
</dbReference>
<evidence type="ECO:0000256" key="1">
    <source>
        <dbReference type="ARBA" id="ARBA00006484"/>
    </source>
</evidence>
<dbReference type="Gene3D" id="3.40.50.720">
    <property type="entry name" value="NAD(P)-binding Rossmann-like Domain"/>
    <property type="match status" value="1"/>
</dbReference>
<keyword evidence="4" id="KW-1185">Reference proteome</keyword>
<dbReference type="InterPro" id="IPR002347">
    <property type="entry name" value="SDR_fam"/>
</dbReference>
<keyword evidence="2" id="KW-0560">Oxidoreductase</keyword>
<dbReference type="AlphaFoldDB" id="A0A1Y1IQ77"/>
<dbReference type="OMA" id="YPRNANI"/>
<protein>
    <submittedName>
        <fullName evidence="3">NAD(P)-binding Rossmann-fold superfamily protein</fullName>
    </submittedName>
</protein>
<organism evidence="3 4">
    <name type="scientific">Klebsormidium nitens</name>
    <name type="common">Green alga</name>
    <name type="synonym">Ulothrix nitens</name>
    <dbReference type="NCBI Taxonomy" id="105231"/>
    <lineage>
        <taxon>Eukaryota</taxon>
        <taxon>Viridiplantae</taxon>
        <taxon>Streptophyta</taxon>
        <taxon>Klebsormidiophyceae</taxon>
        <taxon>Klebsormidiales</taxon>
        <taxon>Klebsormidiaceae</taxon>
        <taxon>Klebsormidium</taxon>
    </lineage>
</organism>
<dbReference type="EMBL" id="DF237632">
    <property type="protein sequence ID" value="GAQ90777.1"/>
    <property type="molecule type" value="Genomic_DNA"/>
</dbReference>
<dbReference type="Proteomes" id="UP000054558">
    <property type="component" value="Unassembled WGS sequence"/>
</dbReference>
<comment type="similarity">
    <text evidence="1">Belongs to the short-chain dehydrogenases/reductases (SDR) family.</text>
</comment>
<dbReference type="OrthoDB" id="542013at2759"/>
<dbReference type="STRING" id="105231.A0A1Y1IQ77"/>
<dbReference type="InterPro" id="IPR036291">
    <property type="entry name" value="NAD(P)-bd_dom_sf"/>
</dbReference>
<dbReference type="SUPFAM" id="SSF51735">
    <property type="entry name" value="NAD(P)-binding Rossmann-fold domains"/>
    <property type="match status" value="1"/>
</dbReference>
<dbReference type="GO" id="GO:0016491">
    <property type="term" value="F:oxidoreductase activity"/>
    <property type="evidence" value="ECO:0007669"/>
    <property type="project" value="UniProtKB-KW"/>
</dbReference>
<dbReference type="PANTHER" id="PTHR24320">
    <property type="entry name" value="RETINOL DEHYDROGENASE"/>
    <property type="match status" value="1"/>
</dbReference>
<accession>A0A1Y1IQ77</accession>
<dbReference type="PANTHER" id="PTHR24320:SF227">
    <property type="entry name" value="RETINOL DEHYDROGENASE 11"/>
    <property type="match status" value="1"/>
</dbReference>